<sequence length="37" mass="4115">MLGTVNAFYNFNTWHLDVLLSGDSDTEGRATADLKKI</sequence>
<dbReference type="EMBL" id="FXUA01000002">
    <property type="protein sequence ID" value="SMP16929.1"/>
    <property type="molecule type" value="Genomic_DNA"/>
</dbReference>
<evidence type="ECO:0000313" key="2">
    <source>
        <dbReference type="Proteomes" id="UP001157915"/>
    </source>
</evidence>
<organism evidence="1 2">
    <name type="scientific">Algoriphagus winogradskyi</name>
    <dbReference type="NCBI Taxonomy" id="237017"/>
    <lineage>
        <taxon>Bacteria</taxon>
        <taxon>Pseudomonadati</taxon>
        <taxon>Bacteroidota</taxon>
        <taxon>Cytophagia</taxon>
        <taxon>Cytophagales</taxon>
        <taxon>Cyclobacteriaceae</taxon>
        <taxon>Algoriphagus</taxon>
    </lineage>
</organism>
<dbReference type="Proteomes" id="UP001157915">
    <property type="component" value="Unassembled WGS sequence"/>
</dbReference>
<accession>A0ABY1NSN6</accession>
<gene>
    <name evidence="1" type="ORF">SAMN06265367_102677</name>
</gene>
<evidence type="ECO:0000313" key="1">
    <source>
        <dbReference type="EMBL" id="SMP16929.1"/>
    </source>
</evidence>
<reference evidence="1 2" key="1">
    <citation type="submission" date="2017-05" db="EMBL/GenBank/DDBJ databases">
        <authorList>
            <person name="Varghese N."/>
            <person name="Submissions S."/>
        </authorList>
    </citation>
    <scope>NUCLEOTIDE SEQUENCE [LARGE SCALE GENOMIC DNA]</scope>
    <source>
        <strain evidence="1 2">DSM 15360</strain>
    </source>
</reference>
<protein>
    <submittedName>
        <fullName evidence="1">Uncharacterized protein</fullName>
    </submittedName>
</protein>
<comment type="caution">
    <text evidence="1">The sequence shown here is derived from an EMBL/GenBank/DDBJ whole genome shotgun (WGS) entry which is preliminary data.</text>
</comment>
<name>A0ABY1NSN6_9BACT</name>
<keyword evidence="2" id="KW-1185">Reference proteome</keyword>
<proteinExistence type="predicted"/>